<keyword evidence="3" id="KW-1185">Reference proteome</keyword>
<dbReference type="InParanoid" id="A0A409VSA6"/>
<gene>
    <name evidence="2" type="ORF">CVT25_004610</name>
</gene>
<sequence>MVSTPIASTFAAGIAGGGGGGAKRGGEEQAKSEGLDPRCRITVVSSSTAAAQAFVDSVIALAGSITATTDTAPATPTTTTTAANKTPNDKSDDTTTSNNDKDNAPLIIPYTLTNRYYTAEVHFVVYTCVGFVEELGGAGGAASATPAVIVTGATSGRDTDEDDADIPVFKSEFESGGLDVGFRKDFEQGFSEEEEEDGGEDAIRRAPAVVYVWVDGEGYKKEVGEVVRGMRRVGYEPEVCLAVRVPVVGGGAVIAEEEDVDGTFMEFGFEYVDAREKSDGEEEDVGRLPRVVDALSTVMWVSMRSKLKDNVKGKGKGKDEERDEIMRELMDVVVSKADDSSVEMDMLSPFGRVGQLGRKVSMGFEDEFVPGTYRALGSVSDFGGSDGGDGYVELEEEEWEDGVEEVDGDGSWDEPTQEEIEETAGKIFGGFKKASEGFDLSSVLSSLESFKGEIAGMEDGEERKKMAARVALGLAYALDIE</sequence>
<comment type="caution">
    <text evidence="2">The sequence shown here is derived from an EMBL/GenBank/DDBJ whole genome shotgun (WGS) entry which is preliminary data.</text>
</comment>
<dbReference type="OrthoDB" id="10261384at2759"/>
<accession>A0A409VSA6</accession>
<feature type="compositionally biased region" description="Basic and acidic residues" evidence="1">
    <location>
        <begin position="24"/>
        <end position="35"/>
    </location>
</feature>
<feature type="region of interest" description="Disordered" evidence="1">
    <location>
        <begin position="13"/>
        <end position="35"/>
    </location>
</feature>
<dbReference type="AlphaFoldDB" id="A0A409VSA6"/>
<feature type="region of interest" description="Disordered" evidence="1">
    <location>
        <begin position="69"/>
        <end position="103"/>
    </location>
</feature>
<evidence type="ECO:0000313" key="2">
    <source>
        <dbReference type="EMBL" id="PPQ69113.1"/>
    </source>
</evidence>
<reference evidence="2 3" key="1">
    <citation type="journal article" date="2018" name="Evol. Lett.">
        <title>Horizontal gene cluster transfer increased hallucinogenic mushroom diversity.</title>
        <authorList>
            <person name="Reynolds H.T."/>
            <person name="Vijayakumar V."/>
            <person name="Gluck-Thaler E."/>
            <person name="Korotkin H.B."/>
            <person name="Matheny P.B."/>
            <person name="Slot J.C."/>
        </authorList>
    </citation>
    <scope>NUCLEOTIDE SEQUENCE [LARGE SCALE GENOMIC DNA]</scope>
    <source>
        <strain evidence="2 3">2631</strain>
    </source>
</reference>
<protein>
    <submittedName>
        <fullName evidence="2">Uncharacterized protein</fullName>
    </submittedName>
</protein>
<name>A0A409VSA6_PSICY</name>
<dbReference type="EMBL" id="NHYD01003942">
    <property type="protein sequence ID" value="PPQ69113.1"/>
    <property type="molecule type" value="Genomic_DNA"/>
</dbReference>
<feature type="compositionally biased region" description="Low complexity" evidence="1">
    <location>
        <begin position="69"/>
        <end position="86"/>
    </location>
</feature>
<proteinExistence type="predicted"/>
<evidence type="ECO:0000256" key="1">
    <source>
        <dbReference type="SAM" id="MobiDB-lite"/>
    </source>
</evidence>
<feature type="compositionally biased region" description="Gly residues" evidence="1">
    <location>
        <begin position="14"/>
        <end position="23"/>
    </location>
</feature>
<dbReference type="STRING" id="93625.A0A409VSA6"/>
<dbReference type="Proteomes" id="UP000283269">
    <property type="component" value="Unassembled WGS sequence"/>
</dbReference>
<organism evidence="2 3">
    <name type="scientific">Psilocybe cyanescens</name>
    <dbReference type="NCBI Taxonomy" id="93625"/>
    <lineage>
        <taxon>Eukaryota</taxon>
        <taxon>Fungi</taxon>
        <taxon>Dikarya</taxon>
        <taxon>Basidiomycota</taxon>
        <taxon>Agaricomycotina</taxon>
        <taxon>Agaricomycetes</taxon>
        <taxon>Agaricomycetidae</taxon>
        <taxon>Agaricales</taxon>
        <taxon>Agaricineae</taxon>
        <taxon>Strophariaceae</taxon>
        <taxon>Psilocybe</taxon>
    </lineage>
</organism>
<feature type="compositionally biased region" description="Basic and acidic residues" evidence="1">
    <location>
        <begin position="87"/>
        <end position="103"/>
    </location>
</feature>
<evidence type="ECO:0000313" key="3">
    <source>
        <dbReference type="Proteomes" id="UP000283269"/>
    </source>
</evidence>